<evidence type="ECO:0000256" key="2">
    <source>
        <dbReference type="ARBA" id="ARBA00022729"/>
    </source>
</evidence>
<dbReference type="Proteomes" id="UP000317257">
    <property type="component" value="Unassembled WGS sequence"/>
</dbReference>
<dbReference type="Gene3D" id="3.90.210.10">
    <property type="entry name" value="Heat-Labile Enterotoxin, subunit A"/>
    <property type="match status" value="1"/>
</dbReference>
<keyword evidence="1" id="KW-0800">Toxin</keyword>
<gene>
    <name evidence="7" type="ORF">ED733_002528</name>
</gene>
<name>A0A5C6G7F5_METRR</name>
<evidence type="ECO:0000313" key="8">
    <source>
        <dbReference type="Proteomes" id="UP000317257"/>
    </source>
</evidence>
<keyword evidence="3" id="KW-0843">Virulence</keyword>
<dbReference type="InterPro" id="IPR001144">
    <property type="entry name" value="Enterotoxin_A"/>
</dbReference>
<accession>A0A5C6G7F5</accession>
<evidence type="ECO:0000256" key="5">
    <source>
        <dbReference type="SAM" id="MobiDB-lite"/>
    </source>
</evidence>
<evidence type="ECO:0008006" key="9">
    <source>
        <dbReference type="Google" id="ProtNLM"/>
    </source>
</evidence>
<dbReference type="AlphaFoldDB" id="A0A5C6G7F5"/>
<sequence length="391" mass="44045">MTGYGPLTLLTLAIGLCSQVHATPIESVPSDAGHLQQREVPMPQILYRGDPRSPEEVAADGGFYPRSDVVPSSENNGFSLWLHHEDNRTTHPQRATAYVSTTRNFGIAVSYSDPRKTAGWVYEIQALPHLVDLDATLRQGMRWRIEEEFSALGGIPWTQVRRTMKIPGGRTSRFYSGQKGGNWTIVTQEMVQKKVPDAKWVDNVDYNSAFDQFKASPGQPQLAGWSGIREEFNSKQPWNAYNDKSTEQYFIEFMNEHGKQVGWTGTYPLRFPAKKTSTEQEQASSDKQKTSAEQNRAHSKTYCGRSGIDNNKCVRAAQRCDKYGSDQLETRKYLHCIDVMQVCDEKSSTADNTRNPKESQMYQCVSKLWEAVSQNKVSLGDLPKLSQLAEA</sequence>
<evidence type="ECO:0000256" key="1">
    <source>
        <dbReference type="ARBA" id="ARBA00022656"/>
    </source>
</evidence>
<dbReference type="PRINTS" id="PR00771">
    <property type="entry name" value="ENTEROTOXINA"/>
</dbReference>
<evidence type="ECO:0000256" key="4">
    <source>
        <dbReference type="ARBA" id="ARBA00023157"/>
    </source>
</evidence>
<dbReference type="Pfam" id="PF01375">
    <property type="entry name" value="Enterotoxin_a"/>
    <property type="match status" value="1"/>
</dbReference>
<dbReference type="EMBL" id="SBHS01000027">
    <property type="protein sequence ID" value="TWU72508.1"/>
    <property type="molecule type" value="Genomic_DNA"/>
</dbReference>
<organism evidence="7 8">
    <name type="scientific">Metarhizium rileyi (strain RCEF 4871)</name>
    <name type="common">Nomuraea rileyi</name>
    <dbReference type="NCBI Taxonomy" id="1649241"/>
    <lineage>
        <taxon>Eukaryota</taxon>
        <taxon>Fungi</taxon>
        <taxon>Dikarya</taxon>
        <taxon>Ascomycota</taxon>
        <taxon>Pezizomycotina</taxon>
        <taxon>Sordariomycetes</taxon>
        <taxon>Hypocreomycetidae</taxon>
        <taxon>Hypocreales</taxon>
        <taxon>Clavicipitaceae</taxon>
        <taxon>Metarhizium</taxon>
    </lineage>
</organism>
<evidence type="ECO:0000256" key="3">
    <source>
        <dbReference type="ARBA" id="ARBA00023026"/>
    </source>
</evidence>
<comment type="caution">
    <text evidence="7">The sequence shown here is derived from an EMBL/GenBank/DDBJ whole genome shotgun (WGS) entry which is preliminary data.</text>
</comment>
<evidence type="ECO:0000256" key="6">
    <source>
        <dbReference type="SAM" id="SignalP"/>
    </source>
</evidence>
<feature type="region of interest" description="Disordered" evidence="5">
    <location>
        <begin position="274"/>
        <end position="298"/>
    </location>
</feature>
<dbReference type="GO" id="GO:0090729">
    <property type="term" value="F:toxin activity"/>
    <property type="evidence" value="ECO:0007669"/>
    <property type="project" value="UniProtKB-KW"/>
</dbReference>
<reference evidence="8" key="1">
    <citation type="submission" date="2018-12" db="EMBL/GenBank/DDBJ databases">
        <title>The complete genome of Metarhizium rileyi, a key fungal pathogen of Lepidoptera.</title>
        <authorList>
            <person name="Binneck E."/>
            <person name="Lastra C.C.L."/>
            <person name="Sosa-Gomez D.R."/>
        </authorList>
    </citation>
    <scope>NUCLEOTIDE SEQUENCE [LARGE SCALE GENOMIC DNA]</scope>
    <source>
        <strain evidence="8">Cep018-CH2</strain>
    </source>
</reference>
<keyword evidence="4" id="KW-1015">Disulfide bond</keyword>
<evidence type="ECO:0000313" key="7">
    <source>
        <dbReference type="EMBL" id="TWU72508.1"/>
    </source>
</evidence>
<feature type="signal peptide" evidence="6">
    <location>
        <begin position="1"/>
        <end position="22"/>
    </location>
</feature>
<protein>
    <recommendedName>
        <fullName evidence="9">Heat-labile enterotoxin IIA, A chain</fullName>
    </recommendedName>
</protein>
<dbReference type="SUPFAM" id="SSF56399">
    <property type="entry name" value="ADP-ribosylation"/>
    <property type="match status" value="1"/>
</dbReference>
<proteinExistence type="predicted"/>
<keyword evidence="2 6" id="KW-0732">Signal</keyword>
<feature type="chain" id="PRO_5022923084" description="Heat-labile enterotoxin IIA, A chain" evidence="6">
    <location>
        <begin position="23"/>
        <end position="391"/>
    </location>
</feature>